<dbReference type="AlphaFoldDB" id="A0A9Q0QS85"/>
<evidence type="ECO:0000256" key="1">
    <source>
        <dbReference type="SAM" id="MobiDB-lite"/>
    </source>
</evidence>
<feature type="region of interest" description="Disordered" evidence="1">
    <location>
        <begin position="1"/>
        <end position="30"/>
    </location>
</feature>
<evidence type="ECO:0000313" key="3">
    <source>
        <dbReference type="Proteomes" id="UP001141806"/>
    </source>
</evidence>
<dbReference type="Proteomes" id="UP001141806">
    <property type="component" value="Unassembled WGS sequence"/>
</dbReference>
<accession>A0A9Q0QS85</accession>
<sequence>MTGFRRSDATVPTMNQHEIRPSKPRGINDSGLQTKANHAMGTRALDLVTYRCHLIPVHKSGEKEEHQNVDDDGEATLAQLKNKPVQVSPSLTLSFSVDSGVRLAAARLLATMLFSL</sequence>
<gene>
    <name evidence="2" type="ORF">NE237_003059</name>
</gene>
<comment type="caution">
    <text evidence="2">The sequence shown here is derived from an EMBL/GenBank/DDBJ whole genome shotgun (WGS) entry which is preliminary data.</text>
</comment>
<evidence type="ECO:0000313" key="2">
    <source>
        <dbReference type="EMBL" id="KAJ4969960.1"/>
    </source>
</evidence>
<organism evidence="2 3">
    <name type="scientific">Protea cynaroides</name>
    <dbReference type="NCBI Taxonomy" id="273540"/>
    <lineage>
        <taxon>Eukaryota</taxon>
        <taxon>Viridiplantae</taxon>
        <taxon>Streptophyta</taxon>
        <taxon>Embryophyta</taxon>
        <taxon>Tracheophyta</taxon>
        <taxon>Spermatophyta</taxon>
        <taxon>Magnoliopsida</taxon>
        <taxon>Proteales</taxon>
        <taxon>Proteaceae</taxon>
        <taxon>Protea</taxon>
    </lineage>
</organism>
<reference evidence="2" key="1">
    <citation type="journal article" date="2023" name="Plant J.">
        <title>The genome of the king protea, Protea cynaroides.</title>
        <authorList>
            <person name="Chang J."/>
            <person name="Duong T.A."/>
            <person name="Schoeman C."/>
            <person name="Ma X."/>
            <person name="Roodt D."/>
            <person name="Barker N."/>
            <person name="Li Z."/>
            <person name="Van de Peer Y."/>
            <person name="Mizrachi E."/>
        </authorList>
    </citation>
    <scope>NUCLEOTIDE SEQUENCE</scope>
    <source>
        <tissue evidence="2">Young leaves</tissue>
    </source>
</reference>
<dbReference type="EMBL" id="JAMYWD010000005">
    <property type="protein sequence ID" value="KAJ4969960.1"/>
    <property type="molecule type" value="Genomic_DNA"/>
</dbReference>
<protein>
    <submittedName>
        <fullName evidence="2">Uncharacterized protein</fullName>
    </submittedName>
</protein>
<proteinExistence type="predicted"/>
<keyword evidence="3" id="KW-1185">Reference proteome</keyword>
<name>A0A9Q0QS85_9MAGN</name>